<keyword evidence="2" id="KW-0813">Transport</keyword>
<dbReference type="PANTHER" id="PTHR30061">
    <property type="entry name" value="MALTOSE-BINDING PERIPLASMIC PROTEIN"/>
    <property type="match status" value="1"/>
</dbReference>
<dbReference type="PANTHER" id="PTHR30061:SF50">
    <property type="entry name" value="MALTOSE_MALTODEXTRIN-BINDING PERIPLASMIC PROTEIN"/>
    <property type="match status" value="1"/>
</dbReference>
<keyword evidence="3 4" id="KW-0732">Signal</keyword>
<dbReference type="GO" id="GO:0055052">
    <property type="term" value="C:ATP-binding cassette (ABC) transporter complex, substrate-binding subunit-containing"/>
    <property type="evidence" value="ECO:0007669"/>
    <property type="project" value="TreeGrafter"/>
</dbReference>
<name>A0A0B9GAS8_9GAMM</name>
<sequence length="445" mass="49332">MKHSLLCLSLAYAGLASAANYEISVVAGGAGPNDHYRTDAIEMAANILMQEADAAGEELKITVNKRNYADWDSFKQAVTLSAESGSAPDIVVTGHVDIAPWAQSGIIAPVEDFVDMDAWPLNNLYPNLVDISSFNGMVYGIPQDSEARPFFAWKDYLKGIGYDDDAIEALPERIESGDYTLYDMLEDAKKAQDKGLVAKGYGFYPRVTNGPDFWQFYTSFGGQLQDEETGRLIFDKTAMEKTFQFFADAVEMGVTRRNHIGTPWDQWYAEVASGKAAFWHGGTWHYSRYTEAEGLDDFFGNVQFGLIPTGDADNKEHANTLTHPVVYLVTEQDNEDKMEVAAKLIKIASEPRINTLHAIKSAHLAISPEQMNIGLYSNDRWTMEATERLLPHATSMPNNADFGAFWNIYWKGLEAAWTGQKTAKQAVADAEQELRGTLGNGVIIQ</sequence>
<dbReference type="AlphaFoldDB" id="A0A0B9GAS8"/>
<dbReference type="EMBL" id="JWLZ01000186">
    <property type="protein sequence ID" value="KHT62015.1"/>
    <property type="molecule type" value="Genomic_DNA"/>
</dbReference>
<dbReference type="Proteomes" id="UP000031278">
    <property type="component" value="Unassembled WGS sequence"/>
</dbReference>
<evidence type="ECO:0000256" key="4">
    <source>
        <dbReference type="SAM" id="SignalP"/>
    </source>
</evidence>
<proteinExistence type="inferred from homology"/>
<comment type="similarity">
    <text evidence="1">Belongs to the bacterial solute-binding protein 1 family.</text>
</comment>
<accession>A0A0B9GAS8</accession>
<gene>
    <name evidence="5" type="ORF">RJ45_19875</name>
</gene>
<dbReference type="GO" id="GO:1901982">
    <property type="term" value="F:maltose binding"/>
    <property type="evidence" value="ECO:0007669"/>
    <property type="project" value="TreeGrafter"/>
</dbReference>
<feature type="chain" id="PRO_5002127914" evidence="4">
    <location>
        <begin position="19"/>
        <end position="445"/>
    </location>
</feature>
<evidence type="ECO:0000313" key="5">
    <source>
        <dbReference type="EMBL" id="KHT62015.1"/>
    </source>
</evidence>
<dbReference type="Pfam" id="PF01547">
    <property type="entry name" value="SBP_bac_1"/>
    <property type="match status" value="1"/>
</dbReference>
<dbReference type="Gene3D" id="3.40.190.10">
    <property type="entry name" value="Periplasmic binding protein-like II"/>
    <property type="match status" value="1"/>
</dbReference>
<evidence type="ECO:0000313" key="6">
    <source>
        <dbReference type="Proteomes" id="UP000031278"/>
    </source>
</evidence>
<comment type="caution">
    <text evidence="5">The sequence shown here is derived from an EMBL/GenBank/DDBJ whole genome shotgun (WGS) entry which is preliminary data.</text>
</comment>
<evidence type="ECO:0000256" key="1">
    <source>
        <dbReference type="ARBA" id="ARBA00008520"/>
    </source>
</evidence>
<evidence type="ECO:0000256" key="2">
    <source>
        <dbReference type="ARBA" id="ARBA00022448"/>
    </source>
</evidence>
<feature type="signal peptide" evidence="4">
    <location>
        <begin position="1"/>
        <end position="18"/>
    </location>
</feature>
<reference evidence="5 6" key="1">
    <citation type="submission" date="2014-12" db="EMBL/GenBank/DDBJ databases">
        <title>Genome sequencing of Photobacterium gaetbulicola AD005a.</title>
        <authorList>
            <person name="Adrian T.G.S."/>
            <person name="Chan K.G."/>
        </authorList>
    </citation>
    <scope>NUCLEOTIDE SEQUENCE [LARGE SCALE GENOMIC DNA]</scope>
    <source>
        <strain evidence="5 6">AD005a</strain>
    </source>
</reference>
<dbReference type="GO" id="GO:0015768">
    <property type="term" value="P:maltose transport"/>
    <property type="evidence" value="ECO:0007669"/>
    <property type="project" value="TreeGrafter"/>
</dbReference>
<dbReference type="GO" id="GO:0042956">
    <property type="term" value="P:maltodextrin transmembrane transport"/>
    <property type="evidence" value="ECO:0007669"/>
    <property type="project" value="TreeGrafter"/>
</dbReference>
<organism evidence="5 6">
    <name type="scientific">Photobacterium gaetbulicola</name>
    <dbReference type="NCBI Taxonomy" id="1295392"/>
    <lineage>
        <taxon>Bacteria</taxon>
        <taxon>Pseudomonadati</taxon>
        <taxon>Pseudomonadota</taxon>
        <taxon>Gammaproteobacteria</taxon>
        <taxon>Vibrionales</taxon>
        <taxon>Vibrionaceae</taxon>
        <taxon>Photobacterium</taxon>
    </lineage>
</organism>
<dbReference type="SUPFAM" id="SSF53850">
    <property type="entry name" value="Periplasmic binding protein-like II"/>
    <property type="match status" value="1"/>
</dbReference>
<protein>
    <submittedName>
        <fullName evidence="5">ABC transporter substrate-binding protein</fullName>
    </submittedName>
</protein>
<dbReference type="InterPro" id="IPR006059">
    <property type="entry name" value="SBP"/>
</dbReference>
<evidence type="ECO:0000256" key="3">
    <source>
        <dbReference type="ARBA" id="ARBA00022729"/>
    </source>
</evidence>